<dbReference type="SUPFAM" id="SSF56672">
    <property type="entry name" value="DNA/RNA polymerases"/>
    <property type="match status" value="1"/>
</dbReference>
<feature type="region of interest" description="Disordered" evidence="4">
    <location>
        <begin position="398"/>
        <end position="445"/>
    </location>
</feature>
<comment type="subcellular location">
    <subcellularLocation>
        <location evidence="1">Membrane</location>
    </subcellularLocation>
</comment>
<reference evidence="7" key="2">
    <citation type="journal article" date="2008" name="Nucleic Acids Res.">
        <title>The rice annotation project database (RAP-DB): 2008 update.</title>
        <authorList>
            <consortium name="The rice annotation project (RAP)"/>
        </authorList>
    </citation>
    <scope>GENOME REANNOTATION</scope>
    <source>
        <strain evidence="7">cv. Nipponbare</strain>
    </source>
</reference>
<dbReference type="PROSITE" id="PS50994">
    <property type="entry name" value="INTEGRASE"/>
    <property type="match status" value="1"/>
</dbReference>
<dbReference type="AlphaFoldDB" id="Q7XKG6"/>
<dbReference type="GO" id="GO:0009654">
    <property type="term" value="C:photosystem II oxygen evolving complex"/>
    <property type="evidence" value="ECO:0007669"/>
    <property type="project" value="InterPro"/>
</dbReference>
<dbReference type="InterPro" id="IPR036397">
    <property type="entry name" value="RNaseH_sf"/>
</dbReference>
<dbReference type="CDD" id="cd09272">
    <property type="entry name" value="RNase_HI_RT_Ty1"/>
    <property type="match status" value="1"/>
</dbReference>
<feature type="region of interest" description="Disordered" evidence="4">
    <location>
        <begin position="365"/>
        <end position="384"/>
    </location>
</feature>
<proteinExistence type="predicted"/>
<dbReference type="Pfam" id="PF13976">
    <property type="entry name" value="gag_pre-integrs"/>
    <property type="match status" value="1"/>
</dbReference>
<keyword evidence="3" id="KW-0472">Membrane</keyword>
<evidence type="ECO:0000256" key="3">
    <source>
        <dbReference type="ARBA" id="ARBA00023136"/>
    </source>
</evidence>
<evidence type="ECO:0000313" key="6">
    <source>
        <dbReference type="EMBL" id="CAE05707.2"/>
    </source>
</evidence>
<dbReference type="SUPFAM" id="SSF101112">
    <property type="entry name" value="Oxygen-evolving enhancer protein 3"/>
    <property type="match status" value="1"/>
</dbReference>
<dbReference type="Pfam" id="PF00665">
    <property type="entry name" value="rve"/>
    <property type="match status" value="1"/>
</dbReference>
<dbReference type="Proteomes" id="UP000000763">
    <property type="component" value="Chromosome 4"/>
</dbReference>
<dbReference type="Gene3D" id="1.20.120.290">
    <property type="entry name" value="Oxygen-evolving enhancer protein 3 (PsbQ), four-helix up-down bundle"/>
    <property type="match status" value="1"/>
</dbReference>
<dbReference type="GO" id="GO:0019898">
    <property type="term" value="C:extrinsic component of membrane"/>
    <property type="evidence" value="ECO:0007669"/>
    <property type="project" value="InterPro"/>
</dbReference>
<dbReference type="InterPro" id="IPR043502">
    <property type="entry name" value="DNA/RNA_pol_sf"/>
</dbReference>
<dbReference type="InterPro" id="IPR008797">
    <property type="entry name" value="PSII_PsbQ"/>
</dbReference>
<evidence type="ECO:0000256" key="4">
    <source>
        <dbReference type="SAM" id="MobiDB-lite"/>
    </source>
</evidence>
<feature type="compositionally biased region" description="Polar residues" evidence="4">
    <location>
        <begin position="369"/>
        <end position="379"/>
    </location>
</feature>
<dbReference type="Pfam" id="PF07727">
    <property type="entry name" value="RVT_2"/>
    <property type="match status" value="1"/>
</dbReference>
<dbReference type="GO" id="GO:0005509">
    <property type="term" value="F:calcium ion binding"/>
    <property type="evidence" value="ECO:0007669"/>
    <property type="project" value="InterPro"/>
</dbReference>
<organism evidence="6 7">
    <name type="scientific">Oryza sativa subsp. japonica</name>
    <name type="common">Rice</name>
    <dbReference type="NCBI Taxonomy" id="39947"/>
    <lineage>
        <taxon>Eukaryota</taxon>
        <taxon>Viridiplantae</taxon>
        <taxon>Streptophyta</taxon>
        <taxon>Embryophyta</taxon>
        <taxon>Tracheophyta</taxon>
        <taxon>Spermatophyta</taxon>
        <taxon>Magnoliopsida</taxon>
        <taxon>Liliopsida</taxon>
        <taxon>Poales</taxon>
        <taxon>Poaceae</taxon>
        <taxon>BOP clade</taxon>
        <taxon>Oryzoideae</taxon>
        <taxon>Oryzeae</taxon>
        <taxon>Oryzinae</taxon>
        <taxon>Oryza</taxon>
        <taxon>Oryza sativa</taxon>
    </lineage>
</organism>
<dbReference type="FunFam" id="1.20.120.290:FF:000005">
    <property type="entry name" value="ECA1 (ER-TYPE CA2+-ATPASE 1)"/>
    <property type="match status" value="1"/>
</dbReference>
<dbReference type="GO" id="GO:0015979">
    <property type="term" value="P:photosynthesis"/>
    <property type="evidence" value="ECO:0007669"/>
    <property type="project" value="InterPro"/>
</dbReference>
<dbReference type="GO" id="GO:0003676">
    <property type="term" value="F:nucleic acid binding"/>
    <property type="evidence" value="ECO:0007669"/>
    <property type="project" value="InterPro"/>
</dbReference>
<dbReference type="SUPFAM" id="SSF53098">
    <property type="entry name" value="Ribonuclease H-like"/>
    <property type="match status" value="1"/>
</dbReference>
<dbReference type="EMBL" id="AL663010">
    <property type="protein sequence ID" value="CAE05707.2"/>
    <property type="molecule type" value="Genomic_DNA"/>
</dbReference>
<evidence type="ECO:0000259" key="5">
    <source>
        <dbReference type="PROSITE" id="PS50994"/>
    </source>
</evidence>
<gene>
    <name evidence="6" type="primary">OSJNBb0065J09.3</name>
</gene>
<protein>
    <submittedName>
        <fullName evidence="6">OSJNBb0065J09.3 protein</fullName>
    </submittedName>
</protein>
<dbReference type="Pfam" id="PF05757">
    <property type="entry name" value="PsbQ"/>
    <property type="match status" value="1"/>
</dbReference>
<evidence type="ECO:0000313" key="7">
    <source>
        <dbReference type="Proteomes" id="UP000000763"/>
    </source>
</evidence>
<dbReference type="InterPro" id="IPR001584">
    <property type="entry name" value="Integrase_cat-core"/>
</dbReference>
<dbReference type="InterPro" id="IPR012337">
    <property type="entry name" value="RNaseH-like_sf"/>
</dbReference>
<dbReference type="PANTHER" id="PTHR11439">
    <property type="entry name" value="GAG-POL-RELATED RETROTRANSPOSON"/>
    <property type="match status" value="1"/>
</dbReference>
<keyword evidence="2" id="KW-0793">Thylakoid</keyword>
<accession>Q7XKG6</accession>
<dbReference type="InterPro" id="IPR025724">
    <property type="entry name" value="GAG-pre-integrase_dom"/>
</dbReference>
<name>Q7XKG6_ORYSJ</name>
<dbReference type="InterPro" id="IPR023222">
    <property type="entry name" value="PsbQ-like_dom_sf"/>
</dbReference>
<evidence type="ECO:0000256" key="2">
    <source>
        <dbReference type="ARBA" id="ARBA00023078"/>
    </source>
</evidence>
<evidence type="ECO:0000256" key="1">
    <source>
        <dbReference type="ARBA" id="ARBA00004370"/>
    </source>
</evidence>
<dbReference type="GO" id="GO:0015074">
    <property type="term" value="P:DNA integration"/>
    <property type="evidence" value="ECO:0007669"/>
    <property type="project" value="InterPro"/>
</dbReference>
<dbReference type="Gene3D" id="3.30.420.10">
    <property type="entry name" value="Ribonuclease H-like superfamily/Ribonuclease H"/>
    <property type="match status" value="1"/>
</dbReference>
<sequence length="1015" mass="116213">MAVEIQEIRERIRKEREKTTVLGNLVNLAHPMQMQVPHSTWILDSGASRHVTVNLVSISSLVDHMDCWVTLDRENCLIEERRTGRKLGIGIRQNGLWYLDRSGTNKALCSALAVGTSEEEARLILQHCRLGHMCFETMRKIYPDEMSKVDRSKLVCDACEYGKHTRATYISRGLRSISPFMLIHSDVWTSPIVSVSGMKYFVTFIDCYSRMTWIYLMKHKNEVLKCFKDFYAFVRNQFNTCVKIIRTDNGKEYVNNEFGSFLSIEGILHQTSCPDTPPQNGVAEKKNRHILEVARSLMYTMNVPKFLWSEAVMTATYLINRTPSRILGMKAPYEMVFGCNEFIVPPKNWRKPHEEENLQVYTRRKPRSLETQQVEQQPLTIDRNEMVEQHQQPLVIDEINDQSSYQSDPIQENTETGGEESEISGEESNLPIANRKGIRSTAGKPPIRYGFEEVEEENGNDIANYVSYSSLSPAYRAFIASFQSIVIPKDWREAKNDPKWHEAMMEEMSALEKNKTWELVPFPTGKKVVSCKWVNAVKQDPFGKVERYKARLVAKGYSQTYGIDYDETFAPVAKMSTVRTLISCAANFDWPLYQLDVKNAFLHGDLQEEVYMEIPPGFSTSQTKGKVLRLKKSLYGLKQSPRAWFDRFRRAMCGMGYKQCNGDHTLFYRHRGKKIAILAVYVDDIIITGDDTQEIAQLKENISKEFEVKDLGQLKYFLGIEIARSPRGIVLSQRKYVLDLLCDTGMLGCRPASTPIEQNHKLCAELGDPVNKERYQRLVGRLIYLCHTRPDITYAVSVVSRYMHDPRSGHMDAVYRILRYLKGSPGKGLWFKKNGHLGVEGYCDADWASSLDDRRSTSGYCVFVGGNLVSWRSKKQPVVSRSTAEAEYRAMSGCICRINNCAVELFSMEEDLVIDDEDSWDLLARDLRLKATFLYIDLGRVICSCEIDEHKKMLTGLANKFFYFMDELTNAVSSRSIPLMQVTNKPITYFGNPSHGAKGASKWLRMAGAEKRHTV</sequence>
<reference evidence="7" key="1">
    <citation type="journal article" date="2005" name="Nature">
        <title>The map-based sequence of the rice genome.</title>
        <authorList>
            <consortium name="International rice genome sequencing project (IRGSP)"/>
            <person name="Matsumoto T."/>
            <person name="Wu J."/>
            <person name="Kanamori H."/>
            <person name="Katayose Y."/>
            <person name="Fujisawa M."/>
            <person name="Namiki N."/>
            <person name="Mizuno H."/>
            <person name="Yamamoto K."/>
            <person name="Antonio B.A."/>
            <person name="Baba T."/>
            <person name="Sakata K."/>
            <person name="Nagamura Y."/>
            <person name="Aoki H."/>
            <person name="Arikawa K."/>
            <person name="Arita K."/>
            <person name="Bito T."/>
            <person name="Chiden Y."/>
            <person name="Fujitsuka N."/>
            <person name="Fukunaka R."/>
            <person name="Hamada M."/>
            <person name="Harada C."/>
            <person name="Hayashi A."/>
            <person name="Hijishita S."/>
            <person name="Honda M."/>
            <person name="Hosokawa S."/>
            <person name="Ichikawa Y."/>
            <person name="Idonuma A."/>
            <person name="Iijima M."/>
            <person name="Ikeda M."/>
            <person name="Ikeno M."/>
            <person name="Ito K."/>
            <person name="Ito S."/>
            <person name="Ito T."/>
            <person name="Ito Y."/>
            <person name="Ito Y."/>
            <person name="Iwabuchi A."/>
            <person name="Kamiya K."/>
            <person name="Karasawa W."/>
            <person name="Kurita K."/>
            <person name="Katagiri S."/>
            <person name="Kikuta A."/>
            <person name="Kobayashi H."/>
            <person name="Kobayashi N."/>
            <person name="Machita K."/>
            <person name="Maehara T."/>
            <person name="Masukawa M."/>
            <person name="Mizubayashi T."/>
            <person name="Mukai Y."/>
            <person name="Nagasaki H."/>
            <person name="Nagata Y."/>
            <person name="Naito S."/>
            <person name="Nakashima M."/>
            <person name="Nakama Y."/>
            <person name="Nakamichi Y."/>
            <person name="Nakamura M."/>
            <person name="Meguro A."/>
            <person name="Negishi M."/>
            <person name="Ohta I."/>
            <person name="Ohta T."/>
            <person name="Okamoto M."/>
            <person name="Ono N."/>
            <person name="Saji S."/>
            <person name="Sakaguchi M."/>
            <person name="Sakai K."/>
            <person name="Shibata M."/>
            <person name="Shimokawa T."/>
            <person name="Song J."/>
            <person name="Takazaki Y."/>
            <person name="Terasawa K."/>
            <person name="Tsugane M."/>
            <person name="Tsuji K."/>
            <person name="Ueda S."/>
            <person name="Waki K."/>
            <person name="Yamagata H."/>
            <person name="Yamamoto M."/>
            <person name="Yamamoto S."/>
            <person name="Yamane H."/>
            <person name="Yoshiki S."/>
            <person name="Yoshihara R."/>
            <person name="Yukawa K."/>
            <person name="Zhong H."/>
            <person name="Yano M."/>
            <person name="Yuan Q."/>
            <person name="Ouyang S."/>
            <person name="Liu J."/>
            <person name="Jones K.M."/>
            <person name="Gansberger K."/>
            <person name="Moffat K."/>
            <person name="Hill J."/>
            <person name="Bera J."/>
            <person name="Fadrosh D."/>
            <person name="Jin S."/>
            <person name="Johri S."/>
            <person name="Kim M."/>
            <person name="Overton L."/>
            <person name="Reardon M."/>
            <person name="Tsitrin T."/>
            <person name="Vuong H."/>
            <person name="Weaver B."/>
            <person name="Ciecko A."/>
            <person name="Tallon L."/>
            <person name="Jackson J."/>
            <person name="Pai G."/>
            <person name="Aken S.V."/>
            <person name="Utterback T."/>
            <person name="Reidmuller S."/>
            <person name="Feldblyum T."/>
            <person name="Hsiao J."/>
            <person name="Zismann V."/>
            <person name="Iobst S."/>
            <person name="de Vazeille A.R."/>
            <person name="Buell C.R."/>
            <person name="Ying K."/>
            <person name="Li Y."/>
            <person name="Lu T."/>
            <person name="Huang Y."/>
            <person name="Zhao Q."/>
            <person name="Feng Q."/>
            <person name="Zhang L."/>
            <person name="Zhu J."/>
            <person name="Weng Q."/>
            <person name="Mu J."/>
            <person name="Lu Y."/>
            <person name="Fan D."/>
            <person name="Liu Y."/>
            <person name="Guan J."/>
            <person name="Zhang Y."/>
            <person name="Yu S."/>
            <person name="Liu X."/>
            <person name="Zhang Y."/>
            <person name="Hong G."/>
            <person name="Han B."/>
            <person name="Choisne N."/>
            <person name="Demange N."/>
            <person name="Orjeda G."/>
            <person name="Samain S."/>
            <person name="Cattolico L."/>
            <person name="Pelletier E."/>
            <person name="Couloux A."/>
            <person name="Segurens B."/>
            <person name="Wincker P."/>
            <person name="D'Hont A."/>
            <person name="Scarpelli C."/>
            <person name="Weissenbach J."/>
            <person name="Salanoubat M."/>
            <person name="Quetier F."/>
            <person name="Yu Y."/>
            <person name="Kim H.R."/>
            <person name="Rambo T."/>
            <person name="Currie J."/>
            <person name="Collura K."/>
            <person name="Luo M."/>
            <person name="Yang T."/>
            <person name="Ammiraju J.S.S."/>
            <person name="Engler F."/>
            <person name="Soderlund C."/>
            <person name="Wing R.A."/>
            <person name="Palmer L.E."/>
            <person name="de la Bastide M."/>
            <person name="Spiegel L."/>
            <person name="Nascimento L."/>
            <person name="Zutavern T."/>
            <person name="O'Shaughnessy A."/>
            <person name="Dike S."/>
            <person name="Dedhia N."/>
            <person name="Preston R."/>
            <person name="Balija V."/>
            <person name="McCombie W.R."/>
            <person name="Chow T."/>
            <person name="Chen H."/>
            <person name="Chung M."/>
            <person name="Chen C."/>
            <person name="Shaw J."/>
            <person name="Wu H."/>
            <person name="Hsiao K."/>
            <person name="Chao Y."/>
            <person name="Chu M."/>
            <person name="Cheng C."/>
            <person name="Hour A."/>
            <person name="Lee P."/>
            <person name="Lin S."/>
            <person name="Lin Y."/>
            <person name="Liou J."/>
            <person name="Liu S."/>
            <person name="Hsing Y."/>
            <person name="Raghuvanshi S."/>
            <person name="Mohanty A."/>
            <person name="Bharti A.K."/>
            <person name="Gaur A."/>
            <person name="Gupta V."/>
            <person name="Kumar D."/>
            <person name="Ravi V."/>
            <person name="Vij S."/>
            <person name="Kapur A."/>
            <person name="Khurana P."/>
            <person name="Khurana P."/>
            <person name="Khurana J.P."/>
            <person name="Tyagi A.K."/>
            <person name="Gaikwad K."/>
            <person name="Singh A."/>
            <person name="Dalal V."/>
            <person name="Srivastava S."/>
            <person name="Dixit A."/>
            <person name="Pal A.K."/>
            <person name="Ghazi I.A."/>
            <person name="Yadav M."/>
            <person name="Pandit A."/>
            <person name="Bhargava A."/>
            <person name="Sureshbabu K."/>
            <person name="Batra K."/>
            <person name="Sharma T.R."/>
            <person name="Mohapatra T."/>
            <person name="Singh N.K."/>
            <person name="Messing J."/>
            <person name="Nelson A.B."/>
            <person name="Fuks G."/>
            <person name="Kavchok S."/>
            <person name="Keizer G."/>
            <person name="Linton E."/>
            <person name="Llaca V."/>
            <person name="Song R."/>
            <person name="Tanyolac B."/>
            <person name="Young S."/>
            <person name="Ho-Il K."/>
            <person name="Hahn J.H."/>
            <person name="Sangsakoo G."/>
            <person name="Vanavichit A."/>
            <person name="de Mattos Luiz.A.T."/>
            <person name="Zimmer P.D."/>
            <person name="Malone G."/>
            <person name="Dellagostin O."/>
            <person name="de Oliveira A.C."/>
            <person name="Bevan M."/>
            <person name="Bancroft I."/>
            <person name="Minx P."/>
            <person name="Cordum H."/>
            <person name="Wilson R."/>
            <person name="Cheng Z."/>
            <person name="Jin W."/>
            <person name="Jiang J."/>
            <person name="Leong S.A."/>
            <person name="Iwama H."/>
            <person name="Gojobori T."/>
            <person name="Itoh T."/>
            <person name="Niimura Y."/>
            <person name="Fujii Y."/>
            <person name="Habara T."/>
            <person name="Sakai H."/>
            <person name="Sato Y."/>
            <person name="Wilson G."/>
            <person name="Kumar K."/>
            <person name="McCouch S."/>
            <person name="Juretic N."/>
            <person name="Hoen D."/>
            <person name="Wright S."/>
            <person name="Bruskiewich R."/>
            <person name="Bureau T."/>
            <person name="Miyao A."/>
            <person name="Hirochika H."/>
            <person name="Nishikawa T."/>
            <person name="Kadowaki K."/>
            <person name="Sugiura M."/>
            <person name="Burr B."/>
            <person name="Sasaki T."/>
        </authorList>
    </citation>
    <scope>NUCLEOTIDE SEQUENCE [LARGE SCALE GENOMIC DNA]</scope>
    <source>
        <strain evidence="7">cv. Nipponbare</strain>
    </source>
</reference>
<dbReference type="InterPro" id="IPR013103">
    <property type="entry name" value="RVT_2"/>
</dbReference>
<feature type="domain" description="Integrase catalytic" evidence="5">
    <location>
        <begin position="175"/>
        <end position="340"/>
    </location>
</feature>
<dbReference type="PANTHER" id="PTHR11439:SF467">
    <property type="entry name" value="INTEGRASE CATALYTIC DOMAIN-CONTAINING PROTEIN"/>
    <property type="match status" value="1"/>
</dbReference>
<feature type="compositionally biased region" description="Polar residues" evidence="4">
    <location>
        <begin position="401"/>
        <end position="411"/>
    </location>
</feature>